<keyword evidence="3 8" id="KW-0547">Nucleotide-binding</keyword>
<keyword evidence="9" id="KW-1133">Transmembrane helix</keyword>
<comment type="similarity">
    <text evidence="1 8">Belongs to the PDK/BCKDK protein kinase family.</text>
</comment>
<evidence type="ECO:0000256" key="5">
    <source>
        <dbReference type="ARBA" id="ARBA00022840"/>
    </source>
</evidence>
<evidence type="ECO:0000256" key="7">
    <source>
        <dbReference type="ARBA" id="ARBA00048201"/>
    </source>
</evidence>
<protein>
    <recommendedName>
        <fullName evidence="8">Protein-serine/threonine kinase</fullName>
        <ecNumber evidence="8">2.7.11.-</ecNumber>
    </recommendedName>
</protein>
<dbReference type="InterPro" id="IPR039028">
    <property type="entry name" value="BCKD/PDK"/>
</dbReference>
<keyword evidence="6 8" id="KW-0496">Mitochondrion</keyword>
<organism evidence="11 12">
    <name type="scientific">Echinococcus granulosus</name>
    <name type="common">Hydatid tapeworm</name>
    <dbReference type="NCBI Taxonomy" id="6210"/>
    <lineage>
        <taxon>Eukaryota</taxon>
        <taxon>Metazoa</taxon>
        <taxon>Spiralia</taxon>
        <taxon>Lophotrochozoa</taxon>
        <taxon>Platyhelminthes</taxon>
        <taxon>Cestoda</taxon>
        <taxon>Eucestoda</taxon>
        <taxon>Cyclophyllidea</taxon>
        <taxon>Taeniidae</taxon>
        <taxon>Echinococcus</taxon>
        <taxon>Echinococcus granulosus group</taxon>
    </lineage>
</organism>
<dbReference type="OMA" id="NEMPSIC"/>
<evidence type="ECO:0000256" key="6">
    <source>
        <dbReference type="ARBA" id="ARBA00023128"/>
    </source>
</evidence>
<evidence type="ECO:0000256" key="9">
    <source>
        <dbReference type="SAM" id="Phobius"/>
    </source>
</evidence>
<comment type="catalytic activity">
    <reaction evidence="7">
        <text>L-seryl-[pyruvate dehydrogenase E1 alpha subunit] + ATP = O-phospho-L-seryl-[pyruvate dehydrogenase E1 alpha subunit] + ADP + H(+)</text>
        <dbReference type="Rhea" id="RHEA:23052"/>
        <dbReference type="Rhea" id="RHEA-COMP:13689"/>
        <dbReference type="Rhea" id="RHEA-COMP:13690"/>
        <dbReference type="ChEBI" id="CHEBI:15378"/>
        <dbReference type="ChEBI" id="CHEBI:29999"/>
        <dbReference type="ChEBI" id="CHEBI:30616"/>
        <dbReference type="ChEBI" id="CHEBI:83421"/>
        <dbReference type="ChEBI" id="CHEBI:456216"/>
        <dbReference type="EC" id="2.7.11.2"/>
    </reaction>
</comment>
<dbReference type="AlphaFoldDB" id="W6UI13"/>
<feature type="transmembrane region" description="Helical" evidence="9">
    <location>
        <begin position="280"/>
        <end position="298"/>
    </location>
</feature>
<evidence type="ECO:0000259" key="10">
    <source>
        <dbReference type="Pfam" id="PF10436"/>
    </source>
</evidence>
<dbReference type="GO" id="GO:0010906">
    <property type="term" value="P:regulation of glucose metabolic process"/>
    <property type="evidence" value="ECO:0007669"/>
    <property type="project" value="TreeGrafter"/>
</dbReference>
<dbReference type="InterPro" id="IPR036784">
    <property type="entry name" value="AK/P_DHK_N_sf"/>
</dbReference>
<evidence type="ECO:0000256" key="8">
    <source>
        <dbReference type="RuleBase" id="RU366032"/>
    </source>
</evidence>
<dbReference type="EC" id="2.7.11.-" evidence="8"/>
<name>W6UI13_ECHGR</name>
<dbReference type="GeneID" id="36343107"/>
<dbReference type="OrthoDB" id="241648at2759"/>
<dbReference type="InterPro" id="IPR018955">
    <property type="entry name" value="BCDHK/PDK_N"/>
</dbReference>
<dbReference type="SUPFAM" id="SSF69012">
    <property type="entry name" value="alpha-ketoacid dehydrogenase kinase, N-terminal domain"/>
    <property type="match status" value="1"/>
</dbReference>
<keyword evidence="9" id="KW-0812">Transmembrane</keyword>
<gene>
    <name evidence="11" type="ORF">EGR_07392</name>
</gene>
<accession>W6UI13</accession>
<dbReference type="PANTHER" id="PTHR11947">
    <property type="entry name" value="PYRUVATE DEHYDROGENASE KINASE"/>
    <property type="match status" value="1"/>
</dbReference>
<keyword evidence="9" id="KW-0472">Membrane</keyword>
<proteinExistence type="inferred from homology"/>
<dbReference type="SUPFAM" id="SSF55874">
    <property type="entry name" value="ATPase domain of HSP90 chaperone/DNA topoisomerase II/histidine kinase"/>
    <property type="match status" value="2"/>
</dbReference>
<dbReference type="RefSeq" id="XP_024348928.1">
    <property type="nucleotide sequence ID" value="XM_024496641.1"/>
</dbReference>
<evidence type="ECO:0000256" key="2">
    <source>
        <dbReference type="ARBA" id="ARBA00022679"/>
    </source>
</evidence>
<dbReference type="Gene3D" id="3.30.565.10">
    <property type="entry name" value="Histidine kinase-like ATPase, C-terminal domain"/>
    <property type="match status" value="2"/>
</dbReference>
<comment type="subcellular location">
    <subcellularLocation>
        <location evidence="8">Mitochondrion matrix</location>
    </subcellularLocation>
</comment>
<dbReference type="KEGG" id="egl:EGR_07392"/>
<dbReference type="GO" id="GO:0005759">
    <property type="term" value="C:mitochondrial matrix"/>
    <property type="evidence" value="ECO:0007669"/>
    <property type="project" value="UniProtKB-SubCell"/>
</dbReference>
<dbReference type="CTD" id="36343107"/>
<dbReference type="InterPro" id="IPR036890">
    <property type="entry name" value="HATPase_C_sf"/>
</dbReference>
<dbReference type="Gene3D" id="1.20.140.20">
    <property type="entry name" value="Alpha-ketoacid/pyruvate dehydrogenase kinase, N-terminal domain"/>
    <property type="match status" value="1"/>
</dbReference>
<keyword evidence="2 8" id="KW-0808">Transferase</keyword>
<evidence type="ECO:0000256" key="4">
    <source>
        <dbReference type="ARBA" id="ARBA00022777"/>
    </source>
</evidence>
<dbReference type="Pfam" id="PF10436">
    <property type="entry name" value="BCDHK_Adom3"/>
    <property type="match status" value="1"/>
</dbReference>
<dbReference type="STRING" id="6210.W6UI13"/>
<evidence type="ECO:0000256" key="3">
    <source>
        <dbReference type="ARBA" id="ARBA00022741"/>
    </source>
</evidence>
<sequence>MWLTPRLFALQVKAAEKFAKYASFSPTPLSLKTLTSFGQNPRADIIQSTRFLSTELPVRIANILQELRLLPRKLLETPSASLVTSWYEESFMSLIDFEDKTLNAKECENFLVFLDKALSRHSTVVETMAAGVMEMHEKHGEDPVTNNQLQYFLDRLFLMRIGIRMLASQHLLVFGPEFNKHHRFVGCIDQHCNVVHILRDAYDDAKLLCDHYYADSPNMEVSLVNDVNGVIEFVYVPSHLYHILFELLKSSQRAIDHHGIEISYFNRLAFALPYQLERHVYVMVVAIVLPTLFVYYEIGTFENLMRQNALRAVVEKGRKSSNDEYPAIKVLIVNGEHNVTIKLSDQGGGFPRSVNDQLFRYTYTTGGLRTGRSESLLSPSTGYAPIAGYGYGLPLSRLYARYLHGDLSLSGAEGYGTDAYVYLMRRAADADEFLPVFNRTSARRYESVGIPIDDWINRNITHETPLQTPQRSRDGITHKLRDEYVPRLNVAIARQLPLGTFYYSSLRRSGLLGRVTSQSYSLGLISLPVEWEVARPLPPPP</sequence>
<keyword evidence="4 8" id="KW-0418">Kinase</keyword>
<evidence type="ECO:0000313" key="11">
    <source>
        <dbReference type="EMBL" id="EUB57732.1"/>
    </source>
</evidence>
<feature type="domain" description="Branched-chain alpha-ketoacid dehydrogenase kinase/Pyruvate dehydrogenase kinase N-terminal" evidence="10">
    <location>
        <begin position="28"/>
        <end position="189"/>
    </location>
</feature>
<keyword evidence="5 8" id="KW-0067">ATP-binding</keyword>
<dbReference type="EMBL" id="APAU02000076">
    <property type="protein sequence ID" value="EUB57732.1"/>
    <property type="molecule type" value="Genomic_DNA"/>
</dbReference>
<comment type="caution">
    <text evidence="11">The sequence shown here is derived from an EMBL/GenBank/DDBJ whole genome shotgun (WGS) entry which is preliminary data.</text>
</comment>
<evidence type="ECO:0000313" key="12">
    <source>
        <dbReference type="Proteomes" id="UP000019149"/>
    </source>
</evidence>
<reference evidence="11 12" key="1">
    <citation type="journal article" date="2013" name="Nat. Genet.">
        <title>The genome of the hydatid tapeworm Echinococcus granulosus.</title>
        <authorList>
            <person name="Zheng H."/>
            <person name="Zhang W."/>
            <person name="Zhang L."/>
            <person name="Zhang Z."/>
            <person name="Li J."/>
            <person name="Lu G."/>
            <person name="Zhu Y."/>
            <person name="Wang Y."/>
            <person name="Huang Y."/>
            <person name="Liu J."/>
            <person name="Kang H."/>
            <person name="Chen J."/>
            <person name="Wang L."/>
            <person name="Chen A."/>
            <person name="Yu S."/>
            <person name="Gao Z."/>
            <person name="Jin L."/>
            <person name="Gu W."/>
            <person name="Wang Z."/>
            <person name="Zhao L."/>
            <person name="Shi B."/>
            <person name="Wen H."/>
            <person name="Lin R."/>
            <person name="Jones M.K."/>
            <person name="Brejova B."/>
            <person name="Vinar T."/>
            <person name="Zhao G."/>
            <person name="McManus D.P."/>
            <person name="Chen Z."/>
            <person name="Zhou Y."/>
            <person name="Wang S."/>
        </authorList>
    </citation>
    <scope>NUCLEOTIDE SEQUENCE [LARGE SCALE GENOMIC DNA]</scope>
</reference>
<dbReference type="GO" id="GO:0005524">
    <property type="term" value="F:ATP binding"/>
    <property type="evidence" value="ECO:0007669"/>
    <property type="project" value="UniProtKB-UniRule"/>
</dbReference>
<dbReference type="GO" id="GO:0004740">
    <property type="term" value="F:pyruvate dehydrogenase (acetyl-transferring) kinase activity"/>
    <property type="evidence" value="ECO:0007669"/>
    <property type="project" value="UniProtKB-EC"/>
</dbReference>
<dbReference type="PANTHER" id="PTHR11947:SF3">
    <property type="entry name" value="[PYRUVATE DEHYDROGENASE (ACETYL-TRANSFERRING)] KINASE, MITOCHONDRIAL"/>
    <property type="match status" value="1"/>
</dbReference>
<keyword evidence="12" id="KW-1185">Reference proteome</keyword>
<evidence type="ECO:0000256" key="1">
    <source>
        <dbReference type="ARBA" id="ARBA00006155"/>
    </source>
</evidence>
<dbReference type="Proteomes" id="UP000019149">
    <property type="component" value="Unassembled WGS sequence"/>
</dbReference>